<evidence type="ECO:0000256" key="1">
    <source>
        <dbReference type="SAM" id="MobiDB-lite"/>
    </source>
</evidence>
<evidence type="ECO:0000313" key="3">
    <source>
        <dbReference type="Proteomes" id="UP000483820"/>
    </source>
</evidence>
<organism evidence="2 3">
    <name type="scientific">Caenorhabditis remanei</name>
    <name type="common">Caenorhabditis vulgaris</name>
    <dbReference type="NCBI Taxonomy" id="31234"/>
    <lineage>
        <taxon>Eukaryota</taxon>
        <taxon>Metazoa</taxon>
        <taxon>Ecdysozoa</taxon>
        <taxon>Nematoda</taxon>
        <taxon>Chromadorea</taxon>
        <taxon>Rhabditida</taxon>
        <taxon>Rhabditina</taxon>
        <taxon>Rhabditomorpha</taxon>
        <taxon>Rhabditoidea</taxon>
        <taxon>Rhabditidae</taxon>
        <taxon>Peloderinae</taxon>
        <taxon>Caenorhabditis</taxon>
    </lineage>
</organism>
<dbReference type="Proteomes" id="UP000483820">
    <property type="component" value="Chromosome II"/>
</dbReference>
<sequence length="333" mass="36108">MFNLATIFGNGINAQGSTNQPRAAAAPSMIPPVHQAAAVPMFGAPTYAHIANSFPQFNGFPLAPLPGNSAQGNSGAPPAFMPFPSNFAAFPGQLPIQPVPFGAPFFGHPGIQTDTRTAEYFRPIMNEVFGNLRSPGIIGNGEQFRARFVEFIHLFNCLSIGAQTVLRVELSTQLCATLIGMSIQQNPFPLPQPAVQTSEMVTQTDNLELKSSELQIDTEQASAVGPTPPITPATSGSSKPSSDPVQETPKIKENEREEEKMMEKLDKLWEGFQQNRLAGYVDSVKKIHAAYKTAILERNARIEELEAHQPIRRKRGGAKAGDKAPSVSYFYSI</sequence>
<name>A0A6A5HML0_CAERE</name>
<dbReference type="KEGG" id="crq:GCK72_007000"/>
<dbReference type="RefSeq" id="XP_003110047.2">
    <property type="nucleotide sequence ID" value="XM_003109999.2"/>
</dbReference>
<dbReference type="GeneID" id="9803868"/>
<dbReference type="CTD" id="9803868"/>
<gene>
    <name evidence="2" type="ORF">GCK72_007000</name>
</gene>
<accession>A0A6A5HML0</accession>
<comment type="caution">
    <text evidence="2">The sequence shown here is derived from an EMBL/GenBank/DDBJ whole genome shotgun (WGS) entry which is preliminary data.</text>
</comment>
<evidence type="ECO:0000313" key="2">
    <source>
        <dbReference type="EMBL" id="KAF1767042.1"/>
    </source>
</evidence>
<protein>
    <submittedName>
        <fullName evidence="2">Uncharacterized protein</fullName>
    </submittedName>
</protein>
<feature type="compositionally biased region" description="Basic and acidic residues" evidence="1">
    <location>
        <begin position="249"/>
        <end position="258"/>
    </location>
</feature>
<reference evidence="2 3" key="1">
    <citation type="submission" date="2019-12" db="EMBL/GenBank/DDBJ databases">
        <title>Chromosome-level assembly of the Caenorhabditis remanei genome.</title>
        <authorList>
            <person name="Teterina A.A."/>
            <person name="Willis J.H."/>
            <person name="Phillips P.C."/>
        </authorList>
    </citation>
    <scope>NUCLEOTIDE SEQUENCE [LARGE SCALE GENOMIC DNA]</scope>
    <source>
        <strain evidence="2 3">PX506</strain>
        <tissue evidence="2">Whole organism</tissue>
    </source>
</reference>
<feature type="compositionally biased region" description="Polar residues" evidence="1">
    <location>
        <begin position="232"/>
        <end position="245"/>
    </location>
</feature>
<proteinExistence type="predicted"/>
<feature type="region of interest" description="Disordered" evidence="1">
    <location>
        <begin position="219"/>
        <end position="258"/>
    </location>
</feature>
<dbReference type="AlphaFoldDB" id="A0A6A5HML0"/>
<dbReference type="EMBL" id="WUAV01000002">
    <property type="protein sequence ID" value="KAF1767042.1"/>
    <property type="molecule type" value="Genomic_DNA"/>
</dbReference>